<evidence type="ECO:0000256" key="4">
    <source>
        <dbReference type="SAM" id="MobiDB-lite"/>
    </source>
</evidence>
<evidence type="ECO:0000313" key="6">
    <source>
        <dbReference type="EMBL" id="KAK0500631.1"/>
    </source>
</evidence>
<dbReference type="SUPFAM" id="SSF50978">
    <property type="entry name" value="WD40 repeat-like"/>
    <property type="match status" value="1"/>
</dbReference>
<evidence type="ECO:0000259" key="5">
    <source>
        <dbReference type="Pfam" id="PF04003"/>
    </source>
</evidence>
<dbReference type="Proteomes" id="UP001175228">
    <property type="component" value="Unassembled WGS sequence"/>
</dbReference>
<sequence length="763" mass="81322">MASPEKSKKTKSKPPRGRPTANSAISQPAVQDASTTTALPAFSPNGNLFAYLSLAVDKHRLRVYDTATSQSVAEHLFEATRATALEWAQLQLPDTDKPNGADQPPSKKKRKKGVAAIKVKTVEVVILGLSDGTLVLFSPTHGRVIRALSDSQSTVAILSAIVVKNADNISNIWTSSADGFVRKWDIQTNSVVGSWKSDDRVPYSAMALRPSSEEDDRNILVANHSLRLLSFDNADSQKPTQLASFSGHASIVKAIQWDASQTQSNHFISMADADRVVSLWAVPAGDATEGKLAASIQLDSAARAISLLHASTSPSQVLLTLAASGRISVYPIPAELSSPTTSSHKVPTLLPHSTLAVPSAKNISGAQLLAASFVQGHPGQIRIARVVAGVRPVFDLVSYLDESGAFIKDVSIGDVSASLVTETTMMEPSRRYNESSSMAVGSGIVLGHDPDLDDLAIEHPEGELDVDLAELSLGQRLMALSGTNIRPEGSDDEEASSSKRRKPSGEKIQNDISVVPAASLTRTLLQALHSSDSKLMETCLAHSDPVLIRNTVKALPPQLAVPLLTACMERLGRGAGANNMKGGGGGASSQRGTTLIAWVKTVLVVHSGHLMTMPDLVARLSGLHATLTARIALQESLLSLSGRLDMVLSQIEMRSSAAPASLVPKKKAIRDKNVKRYVEGESEDEEEKMDIEVEVDSGDDVGSIEDVELGGNDESGEEEAEDSEDDEDEDEDEDEDGDDNAPIANGFIDDEAEEYSEKDSDSE</sequence>
<evidence type="ECO:0000256" key="2">
    <source>
        <dbReference type="ARBA" id="ARBA00023242"/>
    </source>
</evidence>
<comment type="similarity">
    <text evidence="3">Belongs to the UTP5 family.</text>
</comment>
<dbReference type="EMBL" id="JAUEPU010000007">
    <property type="protein sequence ID" value="KAK0500631.1"/>
    <property type="molecule type" value="Genomic_DNA"/>
</dbReference>
<organism evidence="6 7">
    <name type="scientific">Armillaria luteobubalina</name>
    <dbReference type="NCBI Taxonomy" id="153913"/>
    <lineage>
        <taxon>Eukaryota</taxon>
        <taxon>Fungi</taxon>
        <taxon>Dikarya</taxon>
        <taxon>Basidiomycota</taxon>
        <taxon>Agaricomycotina</taxon>
        <taxon>Agaricomycetes</taxon>
        <taxon>Agaricomycetidae</taxon>
        <taxon>Agaricales</taxon>
        <taxon>Marasmiineae</taxon>
        <taxon>Physalacriaceae</taxon>
        <taxon>Armillaria</taxon>
    </lineage>
</organism>
<comment type="subcellular location">
    <subcellularLocation>
        <location evidence="1">Nucleus</location>
    </subcellularLocation>
</comment>
<dbReference type="InterPro" id="IPR007148">
    <property type="entry name" value="SSU_processome_Utp12"/>
</dbReference>
<accession>A0AA39QEY2</accession>
<dbReference type="GO" id="GO:0000462">
    <property type="term" value="P:maturation of SSU-rRNA from tricistronic rRNA transcript (SSU-rRNA, 5.8S rRNA, LSU-rRNA)"/>
    <property type="evidence" value="ECO:0007669"/>
    <property type="project" value="TreeGrafter"/>
</dbReference>
<feature type="compositionally biased region" description="Acidic residues" evidence="4">
    <location>
        <begin position="714"/>
        <end position="739"/>
    </location>
</feature>
<evidence type="ECO:0000256" key="3">
    <source>
        <dbReference type="ARBA" id="ARBA00038335"/>
    </source>
</evidence>
<evidence type="ECO:0000256" key="1">
    <source>
        <dbReference type="ARBA" id="ARBA00004123"/>
    </source>
</evidence>
<dbReference type="InterPro" id="IPR015943">
    <property type="entry name" value="WD40/YVTN_repeat-like_dom_sf"/>
</dbReference>
<feature type="compositionally biased region" description="Acidic residues" evidence="4">
    <location>
        <begin position="680"/>
        <end position="708"/>
    </location>
</feature>
<feature type="region of interest" description="Disordered" evidence="4">
    <location>
        <begin position="1"/>
        <end position="32"/>
    </location>
</feature>
<proteinExistence type="inferred from homology"/>
<keyword evidence="7" id="KW-1185">Reference proteome</keyword>
<feature type="region of interest" description="Disordered" evidence="4">
    <location>
        <begin position="677"/>
        <end position="763"/>
    </location>
</feature>
<dbReference type="Gene3D" id="2.130.10.10">
    <property type="entry name" value="YVTN repeat-like/Quinoprotein amine dehydrogenase"/>
    <property type="match status" value="1"/>
</dbReference>
<feature type="region of interest" description="Disordered" evidence="4">
    <location>
        <begin position="91"/>
        <end position="112"/>
    </location>
</feature>
<dbReference type="InterPro" id="IPR052414">
    <property type="entry name" value="U3_snoRNA-assoc_WDR"/>
</dbReference>
<gene>
    <name evidence="6" type="ORF">EDD18DRAFT_1348041</name>
</gene>
<dbReference type="PANTHER" id="PTHR44267">
    <property type="entry name" value="WD REPEAT-CONTAINING PROTEIN 43"/>
    <property type="match status" value="1"/>
</dbReference>
<feature type="region of interest" description="Disordered" evidence="4">
    <location>
        <begin position="482"/>
        <end position="511"/>
    </location>
</feature>
<comment type="caution">
    <text evidence="6">The sequence shown here is derived from an EMBL/GenBank/DDBJ whole genome shotgun (WGS) entry which is preliminary data.</text>
</comment>
<dbReference type="Pfam" id="PF04003">
    <property type="entry name" value="Utp12"/>
    <property type="match status" value="1"/>
</dbReference>
<dbReference type="AlphaFoldDB" id="A0AA39QEY2"/>
<feature type="domain" description="Small-subunit processome Utp12" evidence="5">
    <location>
        <begin position="532"/>
        <end position="649"/>
    </location>
</feature>
<keyword evidence="2" id="KW-0539">Nucleus</keyword>
<dbReference type="InterPro" id="IPR036322">
    <property type="entry name" value="WD40_repeat_dom_sf"/>
</dbReference>
<dbReference type="GO" id="GO:0032040">
    <property type="term" value="C:small-subunit processome"/>
    <property type="evidence" value="ECO:0007669"/>
    <property type="project" value="UniProtKB-ARBA"/>
</dbReference>
<reference evidence="6" key="1">
    <citation type="submission" date="2023-06" db="EMBL/GenBank/DDBJ databases">
        <authorList>
            <consortium name="Lawrence Berkeley National Laboratory"/>
            <person name="Ahrendt S."/>
            <person name="Sahu N."/>
            <person name="Indic B."/>
            <person name="Wong-Bajracharya J."/>
            <person name="Merenyi Z."/>
            <person name="Ke H.-M."/>
            <person name="Monk M."/>
            <person name="Kocsube S."/>
            <person name="Drula E."/>
            <person name="Lipzen A."/>
            <person name="Balint B."/>
            <person name="Henrissat B."/>
            <person name="Andreopoulos B."/>
            <person name="Martin F.M."/>
            <person name="Harder C.B."/>
            <person name="Rigling D."/>
            <person name="Ford K.L."/>
            <person name="Foster G.D."/>
            <person name="Pangilinan J."/>
            <person name="Papanicolaou A."/>
            <person name="Barry K."/>
            <person name="LaButti K."/>
            <person name="Viragh M."/>
            <person name="Koriabine M."/>
            <person name="Yan M."/>
            <person name="Riley R."/>
            <person name="Champramary S."/>
            <person name="Plett K.L."/>
            <person name="Tsai I.J."/>
            <person name="Slot J."/>
            <person name="Sipos G."/>
            <person name="Plett J."/>
            <person name="Nagy L.G."/>
            <person name="Grigoriev I.V."/>
        </authorList>
    </citation>
    <scope>NUCLEOTIDE SEQUENCE</scope>
    <source>
        <strain evidence="6">HWK02</strain>
    </source>
</reference>
<evidence type="ECO:0000313" key="7">
    <source>
        <dbReference type="Proteomes" id="UP001175228"/>
    </source>
</evidence>
<dbReference type="PANTHER" id="PTHR44267:SF1">
    <property type="entry name" value="WD REPEAT-CONTAINING PROTEIN 43"/>
    <property type="match status" value="1"/>
</dbReference>
<name>A0AA39QEY2_9AGAR</name>
<feature type="compositionally biased region" description="Polar residues" evidence="4">
    <location>
        <begin position="20"/>
        <end position="32"/>
    </location>
</feature>
<protein>
    <submittedName>
        <fullName evidence="6">WD40-repeat-containing domain protein</fullName>
    </submittedName>
</protein>